<sequence>MKGEENMREWRRLEERQDHNEGHKDRTKERSRENPNAAWRTPNNFSQLEKGSSAWPTVLPLQDLGFKLNKREFRDAVKLRYDWPVEDIPSTCACGEAFTVDDSMICKLGGFITQRHNELRELEAEFLSMVCSDVEIEAVLQDISDEHLNRRSKKAQDARLDIHARGF</sequence>
<evidence type="ECO:0000256" key="1">
    <source>
        <dbReference type="SAM" id="MobiDB-lite"/>
    </source>
</evidence>
<proteinExistence type="predicted"/>
<feature type="region of interest" description="Disordered" evidence="1">
    <location>
        <begin position="1"/>
        <end position="46"/>
    </location>
</feature>
<keyword evidence="3" id="KW-1185">Reference proteome</keyword>
<evidence type="ECO:0000313" key="2">
    <source>
        <dbReference type="EMBL" id="CAH3044382.1"/>
    </source>
</evidence>
<accession>A0ABN8NAJ5</accession>
<dbReference type="EMBL" id="CALNXK010000012">
    <property type="protein sequence ID" value="CAH3044382.1"/>
    <property type="molecule type" value="Genomic_DNA"/>
</dbReference>
<evidence type="ECO:0000313" key="3">
    <source>
        <dbReference type="Proteomes" id="UP001159405"/>
    </source>
</evidence>
<name>A0ABN8NAJ5_9CNID</name>
<feature type="compositionally biased region" description="Basic and acidic residues" evidence="1">
    <location>
        <begin position="1"/>
        <end position="33"/>
    </location>
</feature>
<organism evidence="2 3">
    <name type="scientific">Porites lobata</name>
    <dbReference type="NCBI Taxonomy" id="104759"/>
    <lineage>
        <taxon>Eukaryota</taxon>
        <taxon>Metazoa</taxon>
        <taxon>Cnidaria</taxon>
        <taxon>Anthozoa</taxon>
        <taxon>Hexacorallia</taxon>
        <taxon>Scleractinia</taxon>
        <taxon>Fungiina</taxon>
        <taxon>Poritidae</taxon>
        <taxon>Porites</taxon>
    </lineage>
</organism>
<comment type="caution">
    <text evidence="2">The sequence shown here is derived from an EMBL/GenBank/DDBJ whole genome shotgun (WGS) entry which is preliminary data.</text>
</comment>
<reference evidence="2 3" key="1">
    <citation type="submission" date="2022-05" db="EMBL/GenBank/DDBJ databases">
        <authorList>
            <consortium name="Genoscope - CEA"/>
            <person name="William W."/>
        </authorList>
    </citation>
    <scope>NUCLEOTIDE SEQUENCE [LARGE SCALE GENOMIC DNA]</scope>
</reference>
<gene>
    <name evidence="2" type="ORF">PLOB_00004671</name>
</gene>
<dbReference type="Proteomes" id="UP001159405">
    <property type="component" value="Unassembled WGS sequence"/>
</dbReference>
<protein>
    <submittedName>
        <fullName evidence="2">Uncharacterized protein</fullName>
    </submittedName>
</protein>